<gene>
    <name evidence="2" type="ORF">FXF47_08995</name>
</gene>
<evidence type="ECO:0008006" key="4">
    <source>
        <dbReference type="Google" id="ProtNLM"/>
    </source>
</evidence>
<evidence type="ECO:0000313" key="3">
    <source>
        <dbReference type="Proteomes" id="UP000324143"/>
    </source>
</evidence>
<feature type="transmembrane region" description="Helical" evidence="1">
    <location>
        <begin position="15"/>
        <end position="34"/>
    </location>
</feature>
<keyword evidence="1" id="KW-1133">Transmembrane helix</keyword>
<keyword evidence="3" id="KW-1185">Reference proteome</keyword>
<dbReference type="EMBL" id="VSIX01000131">
    <property type="protein sequence ID" value="TYB30483.1"/>
    <property type="molecule type" value="Genomic_DNA"/>
</dbReference>
<reference evidence="2" key="1">
    <citation type="submission" date="2019-08" db="EMBL/GenBank/DDBJ databases">
        <title>Genomic characterization of a novel candidate phylum (ARYD3) from a high temperature, high salinity tertiary oil reservoir in north central Oklahoma, USA.</title>
        <authorList>
            <person name="Youssef N.H."/>
            <person name="Yadav A."/>
            <person name="Elshahed M.S."/>
        </authorList>
    </citation>
    <scope>NUCLEOTIDE SEQUENCE [LARGE SCALE GENOMIC DNA]</scope>
    <source>
        <strain evidence="2">ARYD3</strain>
    </source>
</reference>
<keyword evidence="1" id="KW-0472">Membrane</keyword>
<evidence type="ECO:0000313" key="2">
    <source>
        <dbReference type="EMBL" id="TYB30483.1"/>
    </source>
</evidence>
<organism evidence="2 3">
    <name type="scientific">Candidatus Mcinerneyibacterium aminivorans</name>
    <dbReference type="NCBI Taxonomy" id="2703815"/>
    <lineage>
        <taxon>Bacteria</taxon>
        <taxon>Candidatus Macinerneyibacteriota</taxon>
        <taxon>Candidatus Mcinerneyibacteria</taxon>
        <taxon>Candidatus Mcinerneyibacteriales</taxon>
        <taxon>Candidatus Mcinerneyibacteriaceae</taxon>
        <taxon>Candidatus Mcinerneyibacterium</taxon>
    </lineage>
</organism>
<evidence type="ECO:0000256" key="1">
    <source>
        <dbReference type="SAM" id="Phobius"/>
    </source>
</evidence>
<proteinExistence type="predicted"/>
<dbReference type="Proteomes" id="UP000324143">
    <property type="component" value="Unassembled WGS sequence"/>
</dbReference>
<comment type="caution">
    <text evidence="2">The sequence shown here is derived from an EMBL/GenBank/DDBJ whole genome shotgun (WGS) entry which is preliminary data.</text>
</comment>
<dbReference type="AlphaFoldDB" id="A0A5D0MFX2"/>
<protein>
    <recommendedName>
        <fullName evidence="4">SHOCT domain-containing protein</fullName>
    </recommendedName>
</protein>
<accession>A0A5D0MFX2</accession>
<sequence length="79" mass="9131">MPFNECFYLNYGTGGYILGIFVILIIIGLVFLIFHKNQDLTLIKQKNVNETSPENILKVRLAKGEITLKEYKKLLDKIK</sequence>
<keyword evidence="1" id="KW-0812">Transmembrane</keyword>
<name>A0A5D0MFX2_9BACT</name>